<dbReference type="InterPro" id="IPR029441">
    <property type="entry name" value="Cass2"/>
</dbReference>
<dbReference type="PANTHER" id="PTHR47504">
    <property type="entry name" value="RIGHT ORIGIN-BINDING PROTEIN"/>
    <property type="match status" value="1"/>
</dbReference>
<evidence type="ECO:0000256" key="3">
    <source>
        <dbReference type="ARBA" id="ARBA00023163"/>
    </source>
</evidence>
<feature type="domain" description="HTH araC/xylS-type" evidence="4">
    <location>
        <begin position="9"/>
        <end position="107"/>
    </location>
</feature>
<dbReference type="Proteomes" id="UP000092574">
    <property type="component" value="Chromosome"/>
</dbReference>
<dbReference type="InterPro" id="IPR050959">
    <property type="entry name" value="MarA-like"/>
</dbReference>
<evidence type="ECO:0000313" key="5">
    <source>
        <dbReference type="EMBL" id="ANU76545.1"/>
    </source>
</evidence>
<dbReference type="PANTHER" id="PTHR47504:SF5">
    <property type="entry name" value="RIGHT ORIGIN-BINDING PROTEIN"/>
    <property type="match status" value="1"/>
</dbReference>
<dbReference type="EMBL" id="CP015405">
    <property type="protein sequence ID" value="ANU76545.1"/>
    <property type="molecule type" value="Genomic_DNA"/>
</dbReference>
<gene>
    <name evidence="5" type="ORF">A4V09_12650</name>
</gene>
<accession>A0A1C7IAB8</accession>
<name>A0A1C7IAB8_9FIRM</name>
<dbReference type="PROSITE" id="PS01124">
    <property type="entry name" value="HTH_ARAC_FAMILY_2"/>
    <property type="match status" value="1"/>
</dbReference>
<dbReference type="PROSITE" id="PS00041">
    <property type="entry name" value="HTH_ARAC_FAMILY_1"/>
    <property type="match status" value="1"/>
</dbReference>
<dbReference type="SUPFAM" id="SSF46689">
    <property type="entry name" value="Homeodomain-like"/>
    <property type="match status" value="2"/>
</dbReference>
<dbReference type="InterPro" id="IPR011256">
    <property type="entry name" value="Reg_factor_effector_dom_sf"/>
</dbReference>
<dbReference type="KEGG" id="byl:A4V09_12650"/>
<dbReference type="InterPro" id="IPR010499">
    <property type="entry name" value="AraC_E-bd"/>
</dbReference>
<dbReference type="GO" id="GO:0003700">
    <property type="term" value="F:DNA-binding transcription factor activity"/>
    <property type="evidence" value="ECO:0007669"/>
    <property type="project" value="InterPro"/>
</dbReference>
<sequence>MKGWNEGITNAIAYIEENLTGDIDINKIAEKAYVSSFYFQKIFHVLCGFTVGEYIRNRRLSLAAQELCSTPIKVIDAALKYGYDSPDSFARAFTKFHGISPSAARKQGSKLNSFAPLKIKLILEGSTMLEYKIVEKSQFTVMGKSRKIKTETAYSEIPMFWQEHMKSGGSRVVCGMYGICMDNDGKNLDYLIADNYIPWNEVPEGYETKVIPAGTWAIFPCHGALPKALQDVNTKIWSEWMPSCRAYKLAGNYNIEMYTPPCESTEDDYNEIWIPVEKV</sequence>
<dbReference type="GO" id="GO:0043565">
    <property type="term" value="F:sequence-specific DNA binding"/>
    <property type="evidence" value="ECO:0007669"/>
    <property type="project" value="InterPro"/>
</dbReference>
<reference evidence="5" key="1">
    <citation type="submission" date="2017-04" db="EMBL/GenBank/DDBJ databases">
        <title>Complete Genome Sequences of Twelve Strains of a Stable Defined Moderately Diverse Mouse Microbiota 2 (sDMDMm2).</title>
        <authorList>
            <person name="Uchimura Y."/>
            <person name="Wyss M."/>
            <person name="Brugiroux S."/>
            <person name="Limenitakis J.P."/>
            <person name="Stecher B."/>
            <person name="McCoy K.D."/>
            <person name="Macpherson A.J."/>
        </authorList>
    </citation>
    <scope>NUCLEOTIDE SEQUENCE</scope>
    <source>
        <strain evidence="5">YL58</strain>
    </source>
</reference>
<evidence type="ECO:0000256" key="2">
    <source>
        <dbReference type="ARBA" id="ARBA00023125"/>
    </source>
</evidence>
<dbReference type="Gene3D" id="3.20.80.10">
    <property type="entry name" value="Regulatory factor, effector binding domain"/>
    <property type="match status" value="1"/>
</dbReference>
<dbReference type="SMART" id="SM00871">
    <property type="entry name" value="AraC_E_bind"/>
    <property type="match status" value="1"/>
</dbReference>
<dbReference type="InterPro" id="IPR018060">
    <property type="entry name" value="HTH_AraC"/>
</dbReference>
<dbReference type="OrthoDB" id="9801123at2"/>
<organism evidence="5 6">
    <name type="scientific">Blautia pseudococcoides</name>
    <dbReference type="NCBI Taxonomy" id="1796616"/>
    <lineage>
        <taxon>Bacteria</taxon>
        <taxon>Bacillati</taxon>
        <taxon>Bacillota</taxon>
        <taxon>Clostridia</taxon>
        <taxon>Lachnospirales</taxon>
        <taxon>Lachnospiraceae</taxon>
        <taxon>Blautia</taxon>
    </lineage>
</organism>
<dbReference type="InterPro" id="IPR009057">
    <property type="entry name" value="Homeodomain-like_sf"/>
</dbReference>
<dbReference type="Gene3D" id="1.10.10.60">
    <property type="entry name" value="Homeodomain-like"/>
    <property type="match status" value="2"/>
</dbReference>
<dbReference type="InterPro" id="IPR018062">
    <property type="entry name" value="HTH_AraC-typ_CS"/>
</dbReference>
<dbReference type="RefSeq" id="WP_065542706.1">
    <property type="nucleotide sequence ID" value="NZ_CP015405.2"/>
</dbReference>
<dbReference type="SUPFAM" id="SSF55136">
    <property type="entry name" value="Probable bacterial effector-binding domain"/>
    <property type="match status" value="1"/>
</dbReference>
<keyword evidence="1" id="KW-0805">Transcription regulation</keyword>
<dbReference type="Pfam" id="PF14526">
    <property type="entry name" value="Cass2"/>
    <property type="match status" value="1"/>
</dbReference>
<keyword evidence="3" id="KW-0804">Transcription</keyword>
<dbReference type="STRING" id="1796616.A4V09_12650"/>
<evidence type="ECO:0000259" key="4">
    <source>
        <dbReference type="PROSITE" id="PS01124"/>
    </source>
</evidence>
<evidence type="ECO:0000256" key="1">
    <source>
        <dbReference type="ARBA" id="ARBA00023015"/>
    </source>
</evidence>
<dbReference type="Pfam" id="PF12833">
    <property type="entry name" value="HTH_18"/>
    <property type="match status" value="1"/>
</dbReference>
<evidence type="ECO:0000313" key="6">
    <source>
        <dbReference type="Proteomes" id="UP000092574"/>
    </source>
</evidence>
<protein>
    <submittedName>
        <fullName evidence="5">AraC family transcriptional regulator</fullName>
    </submittedName>
</protein>
<proteinExistence type="predicted"/>
<keyword evidence="6" id="KW-1185">Reference proteome</keyword>
<keyword evidence="2" id="KW-0238">DNA-binding</keyword>
<dbReference type="AlphaFoldDB" id="A0A1C7IAB8"/>
<dbReference type="SMART" id="SM00342">
    <property type="entry name" value="HTH_ARAC"/>
    <property type="match status" value="1"/>
</dbReference>